<organism evidence="5">
    <name type="scientific">Selaginella moellendorffii</name>
    <name type="common">Spikemoss</name>
    <dbReference type="NCBI Taxonomy" id="88036"/>
    <lineage>
        <taxon>Eukaryota</taxon>
        <taxon>Viridiplantae</taxon>
        <taxon>Streptophyta</taxon>
        <taxon>Embryophyta</taxon>
        <taxon>Tracheophyta</taxon>
        <taxon>Lycopodiopsida</taxon>
        <taxon>Selaginellales</taxon>
        <taxon>Selaginellaceae</taxon>
        <taxon>Selaginella</taxon>
    </lineage>
</organism>
<dbReference type="HOGENOM" id="CLU_292934_0_0_1"/>
<keyword evidence="3" id="KW-0472">Membrane</keyword>
<gene>
    <name evidence="4" type="ORF">SELMODRAFT_425751</name>
</gene>
<dbReference type="EMBL" id="GL377642">
    <property type="protein sequence ID" value="EFJ11954.1"/>
    <property type="molecule type" value="Genomic_DNA"/>
</dbReference>
<evidence type="ECO:0000256" key="3">
    <source>
        <dbReference type="SAM" id="Phobius"/>
    </source>
</evidence>
<feature type="compositionally biased region" description="Low complexity" evidence="2">
    <location>
        <begin position="736"/>
        <end position="750"/>
    </location>
</feature>
<feature type="region of interest" description="Disordered" evidence="2">
    <location>
        <begin position="476"/>
        <end position="496"/>
    </location>
</feature>
<dbReference type="Gramene" id="EFJ11954">
    <property type="protein sequence ID" value="EFJ11954"/>
    <property type="gene ID" value="SELMODRAFT_425751"/>
</dbReference>
<feature type="compositionally biased region" description="Polar residues" evidence="2">
    <location>
        <begin position="678"/>
        <end position="687"/>
    </location>
</feature>
<feature type="compositionally biased region" description="Basic and acidic residues" evidence="2">
    <location>
        <begin position="723"/>
        <end position="735"/>
    </location>
</feature>
<keyword evidence="5" id="KW-1185">Reference proteome</keyword>
<feature type="compositionally biased region" description="Polar residues" evidence="2">
    <location>
        <begin position="407"/>
        <end position="423"/>
    </location>
</feature>
<feature type="transmembrane region" description="Helical" evidence="3">
    <location>
        <begin position="1008"/>
        <end position="1026"/>
    </location>
</feature>
<dbReference type="InParanoid" id="D8SU62"/>
<sequence>MVLVAVEEMGDDCNTLVSSPSPSRDVAPALELNFPSCHPLVAAHYHLHIPAVPLFEHAEQVIATRYRLATQQQHRSSMDVGTQIASYADQVKEMKGRINWLQESLRRSSGAAAQEHAEDLGKFFAVQSVKVEELGQQIDVFSEELRQWEEAENPTDDNRLSSLARTVIQEATRDRAAGQTVRIQLSDLVQQREQRRDQSPCLSISRNDLEMKRKAMGARVARAAKHEAKRRKVQEVKLPFKVGIPAATRPQGGLRTGQLRKSNKSILNGTAAGVQGCINSLQREVLRLKEIVEDRDQQLCAEQRWRYDLEKRHAVEVRAFLMEAEDRTRQFKFEQALAENKISNLLAKLERPRVVEVEHAQEQHKAALDADNNIEVVVEQPDDAKGVDDPDAVVEAVQEDDEVPVASTQDQTDTDNVNRQVPVNSGPVACSSRFYGREIAINGTQLRQALKLKSIAEAKAENLKRQVNALKKLAGELQHEQQQHSRHRRESGSSDVDRLQAQLLQLKKQLADKTRELEAEQSKRSDEAGERAAAVARLEIEDHRRQQSYDAISHKQNRRLQLSLKKSRHKYEQLHDFWRKEQGCRLSSDSQCHRLHVLCSTTAERLEELKDLLAELEAQQRPREQAKWHACSHHDMPDLRFSRLDGPGTMGEDSKLETLLRDELQDRDSGDEAEQREQQQGPTAEQQVAQLGRVCELQGKKLRAAEGRVAVLKKHVSRLRRVADETSKELEHERSWNQPQQQSSRNNSSSSLARIKLLEIQLLEYKRQAEDKAKDLKHERSLRFDLESRSATHIQHLVQQLDEHDVERQDVCVQVQEEDPVEAMHVFVLELLVGEKSEALAHERRERGEAEARNRELATLLSYAQVEIANANQRDDELCQVSACQGHKVVELTALLERFAKRLDECEDDKGVSCVPSVRQSDPDDAGMSTSTWNSGASDECVKLTASMLTLEEAKGGMLVMEQEQHPHAAATKLRSCEDFIANLKKQVKDLELSEEVLRYRDKVWRRGLLAFDQVLLLCFGALFAFNRITILLRDKVPT</sequence>
<evidence type="ECO:0000313" key="4">
    <source>
        <dbReference type="EMBL" id="EFJ11954.1"/>
    </source>
</evidence>
<evidence type="ECO:0000256" key="2">
    <source>
        <dbReference type="SAM" id="MobiDB-lite"/>
    </source>
</evidence>
<feature type="compositionally biased region" description="Basic and acidic residues" evidence="2">
    <location>
        <begin position="665"/>
        <end position="677"/>
    </location>
</feature>
<dbReference type="KEGG" id="smo:SELMODRAFT_425751"/>
<reference evidence="4 5" key="1">
    <citation type="journal article" date="2011" name="Science">
        <title>The Selaginella genome identifies genetic changes associated with the evolution of vascular plants.</title>
        <authorList>
            <person name="Banks J.A."/>
            <person name="Nishiyama T."/>
            <person name="Hasebe M."/>
            <person name="Bowman J.L."/>
            <person name="Gribskov M."/>
            <person name="dePamphilis C."/>
            <person name="Albert V.A."/>
            <person name="Aono N."/>
            <person name="Aoyama T."/>
            <person name="Ambrose B.A."/>
            <person name="Ashton N.W."/>
            <person name="Axtell M.J."/>
            <person name="Barker E."/>
            <person name="Barker M.S."/>
            <person name="Bennetzen J.L."/>
            <person name="Bonawitz N.D."/>
            <person name="Chapple C."/>
            <person name="Cheng C."/>
            <person name="Correa L.G."/>
            <person name="Dacre M."/>
            <person name="DeBarry J."/>
            <person name="Dreyer I."/>
            <person name="Elias M."/>
            <person name="Engstrom E.M."/>
            <person name="Estelle M."/>
            <person name="Feng L."/>
            <person name="Finet C."/>
            <person name="Floyd S.K."/>
            <person name="Frommer W.B."/>
            <person name="Fujita T."/>
            <person name="Gramzow L."/>
            <person name="Gutensohn M."/>
            <person name="Harholt J."/>
            <person name="Hattori M."/>
            <person name="Heyl A."/>
            <person name="Hirai T."/>
            <person name="Hiwatashi Y."/>
            <person name="Ishikawa M."/>
            <person name="Iwata M."/>
            <person name="Karol K.G."/>
            <person name="Koehler B."/>
            <person name="Kolukisaoglu U."/>
            <person name="Kubo M."/>
            <person name="Kurata T."/>
            <person name="Lalonde S."/>
            <person name="Li K."/>
            <person name="Li Y."/>
            <person name="Litt A."/>
            <person name="Lyons E."/>
            <person name="Manning G."/>
            <person name="Maruyama T."/>
            <person name="Michael T.P."/>
            <person name="Mikami K."/>
            <person name="Miyazaki S."/>
            <person name="Morinaga S."/>
            <person name="Murata T."/>
            <person name="Mueller-Roeber B."/>
            <person name="Nelson D.R."/>
            <person name="Obara M."/>
            <person name="Oguri Y."/>
            <person name="Olmstead R.G."/>
            <person name="Onodera N."/>
            <person name="Petersen B.L."/>
            <person name="Pils B."/>
            <person name="Prigge M."/>
            <person name="Rensing S.A."/>
            <person name="Riano-Pachon D.M."/>
            <person name="Roberts A.W."/>
            <person name="Sato Y."/>
            <person name="Scheller H.V."/>
            <person name="Schulz B."/>
            <person name="Schulz C."/>
            <person name="Shakirov E.V."/>
            <person name="Shibagaki N."/>
            <person name="Shinohara N."/>
            <person name="Shippen D.E."/>
            <person name="Soerensen I."/>
            <person name="Sotooka R."/>
            <person name="Sugimoto N."/>
            <person name="Sugita M."/>
            <person name="Sumikawa N."/>
            <person name="Tanurdzic M."/>
            <person name="Theissen G."/>
            <person name="Ulvskov P."/>
            <person name="Wakazuki S."/>
            <person name="Weng J.K."/>
            <person name="Willats W.W."/>
            <person name="Wipf D."/>
            <person name="Wolf P.G."/>
            <person name="Yang L."/>
            <person name="Zimmer A.D."/>
            <person name="Zhu Q."/>
            <person name="Mitros T."/>
            <person name="Hellsten U."/>
            <person name="Loque D."/>
            <person name="Otillar R."/>
            <person name="Salamov A."/>
            <person name="Schmutz J."/>
            <person name="Shapiro H."/>
            <person name="Lindquist E."/>
            <person name="Lucas S."/>
            <person name="Rokhsar D."/>
            <person name="Grigoriev I.V."/>
        </authorList>
    </citation>
    <scope>NUCLEOTIDE SEQUENCE [LARGE SCALE GENOMIC DNA]</scope>
</reference>
<evidence type="ECO:0000256" key="1">
    <source>
        <dbReference type="SAM" id="Coils"/>
    </source>
</evidence>
<evidence type="ECO:0000313" key="5">
    <source>
        <dbReference type="Proteomes" id="UP000001514"/>
    </source>
</evidence>
<keyword evidence="3" id="KW-1133">Transmembrane helix</keyword>
<keyword evidence="3" id="KW-0812">Transmembrane</keyword>
<feature type="coiled-coil region" evidence="1">
    <location>
        <begin position="974"/>
        <end position="1001"/>
    </location>
</feature>
<dbReference type="Proteomes" id="UP000001514">
    <property type="component" value="Unassembled WGS sequence"/>
</dbReference>
<proteinExistence type="predicted"/>
<feature type="region of interest" description="Disordered" evidence="2">
    <location>
        <begin position="398"/>
        <end position="424"/>
    </location>
</feature>
<accession>D8SU62</accession>
<dbReference type="AlphaFoldDB" id="D8SU62"/>
<feature type="region of interest" description="Disordered" evidence="2">
    <location>
        <begin position="665"/>
        <end position="687"/>
    </location>
</feature>
<feature type="region of interest" description="Disordered" evidence="2">
    <location>
        <begin position="723"/>
        <end position="750"/>
    </location>
</feature>
<keyword evidence="1" id="KW-0175">Coiled coil</keyword>
<name>D8SU62_SELML</name>
<protein>
    <submittedName>
        <fullName evidence="4">Uncharacterized protein</fullName>
    </submittedName>
</protein>
<feature type="region of interest" description="Disordered" evidence="2">
    <location>
        <begin position="914"/>
        <end position="934"/>
    </location>
</feature>